<feature type="signal peptide" evidence="2">
    <location>
        <begin position="1"/>
        <end position="19"/>
    </location>
</feature>
<proteinExistence type="predicted"/>
<feature type="chain" id="PRO_5008769718" evidence="2">
    <location>
        <begin position="20"/>
        <end position="341"/>
    </location>
</feature>
<evidence type="ECO:0000313" key="3">
    <source>
        <dbReference type="EMBL" id="EKX32249.1"/>
    </source>
</evidence>
<feature type="compositionally biased region" description="Basic and acidic residues" evidence="1">
    <location>
        <begin position="22"/>
        <end position="38"/>
    </location>
</feature>
<evidence type="ECO:0000313" key="4">
    <source>
        <dbReference type="EnsemblProtists" id="EKX32249"/>
    </source>
</evidence>
<evidence type="ECO:0000256" key="1">
    <source>
        <dbReference type="SAM" id="MobiDB-lite"/>
    </source>
</evidence>
<keyword evidence="2" id="KW-0732">Signal</keyword>
<accession>L1I8N4</accession>
<dbReference type="Proteomes" id="UP000011087">
    <property type="component" value="Unassembled WGS sequence"/>
</dbReference>
<dbReference type="KEGG" id="gtt:GUITHDRAFT_148755"/>
<dbReference type="PaxDb" id="55529-EKX32249"/>
<feature type="region of interest" description="Disordered" evidence="1">
    <location>
        <begin position="19"/>
        <end position="39"/>
    </location>
</feature>
<dbReference type="HOGENOM" id="CLU_814950_0_0_1"/>
<reference evidence="4" key="3">
    <citation type="submission" date="2016-03" db="UniProtKB">
        <authorList>
            <consortium name="EnsemblProtists"/>
        </authorList>
    </citation>
    <scope>IDENTIFICATION</scope>
</reference>
<dbReference type="AlphaFoldDB" id="L1I8N4"/>
<dbReference type="RefSeq" id="XP_005819229.1">
    <property type="nucleotide sequence ID" value="XM_005819172.1"/>
</dbReference>
<dbReference type="EMBL" id="JH993202">
    <property type="protein sequence ID" value="EKX32249.1"/>
    <property type="molecule type" value="Genomic_DNA"/>
</dbReference>
<name>L1I8N4_GUITC</name>
<organism evidence="3">
    <name type="scientific">Guillardia theta (strain CCMP2712)</name>
    <name type="common">Cryptophyte</name>
    <dbReference type="NCBI Taxonomy" id="905079"/>
    <lineage>
        <taxon>Eukaryota</taxon>
        <taxon>Cryptophyceae</taxon>
        <taxon>Pyrenomonadales</taxon>
        <taxon>Geminigeraceae</taxon>
        <taxon>Guillardia</taxon>
    </lineage>
</organism>
<dbReference type="EnsemblProtists" id="EKX32249">
    <property type="protein sequence ID" value="EKX32249"/>
    <property type="gene ID" value="GUITHDRAFT_148755"/>
</dbReference>
<sequence>MTKILLLLAAAFILSSATSSNDHVDDGRDGGSKDDDHLPPSASLLQTLKVRARPSAFCPGPKDPNVKCCSLQRQVLCVARLDSRSLQLRKTFIFKHQGTSSPLTPDAQTYVEDVLRSLLVVSASGLLTRKFLFVVKRLILRIFGDVSADAVMRNLADFSIELIPMPWNEFGGWPWFKRAVLGVDEEESGLWAFLRSITLGVEEDAVIWPWRTLRRNLLGIDSDLDCQLLSIGVSVVKEGEHEPEAAAPPQEGWGNAVRYFADFVIETQCSVLSWTWLKRILFGFDEEEGTGLWRLTKMFVFGVPDHVKGIYTLQLHDQYPVIVDRSATWSQLQFLFLGIKT</sequence>
<reference evidence="3 5" key="1">
    <citation type="journal article" date="2012" name="Nature">
        <title>Algal genomes reveal evolutionary mosaicism and the fate of nucleomorphs.</title>
        <authorList>
            <consortium name="DOE Joint Genome Institute"/>
            <person name="Curtis B.A."/>
            <person name="Tanifuji G."/>
            <person name="Burki F."/>
            <person name="Gruber A."/>
            <person name="Irimia M."/>
            <person name="Maruyama S."/>
            <person name="Arias M.C."/>
            <person name="Ball S.G."/>
            <person name="Gile G.H."/>
            <person name="Hirakawa Y."/>
            <person name="Hopkins J.F."/>
            <person name="Kuo A."/>
            <person name="Rensing S.A."/>
            <person name="Schmutz J."/>
            <person name="Symeonidi A."/>
            <person name="Elias M."/>
            <person name="Eveleigh R.J."/>
            <person name="Herman E.K."/>
            <person name="Klute M.J."/>
            <person name="Nakayama T."/>
            <person name="Obornik M."/>
            <person name="Reyes-Prieto A."/>
            <person name="Armbrust E.V."/>
            <person name="Aves S.J."/>
            <person name="Beiko R.G."/>
            <person name="Coutinho P."/>
            <person name="Dacks J.B."/>
            <person name="Durnford D.G."/>
            <person name="Fast N.M."/>
            <person name="Green B.R."/>
            <person name="Grisdale C.J."/>
            <person name="Hempel F."/>
            <person name="Henrissat B."/>
            <person name="Hoppner M.P."/>
            <person name="Ishida K."/>
            <person name="Kim E."/>
            <person name="Koreny L."/>
            <person name="Kroth P.G."/>
            <person name="Liu Y."/>
            <person name="Malik S.B."/>
            <person name="Maier U.G."/>
            <person name="McRose D."/>
            <person name="Mock T."/>
            <person name="Neilson J.A."/>
            <person name="Onodera N.T."/>
            <person name="Poole A.M."/>
            <person name="Pritham E.J."/>
            <person name="Richards T.A."/>
            <person name="Rocap G."/>
            <person name="Roy S.W."/>
            <person name="Sarai C."/>
            <person name="Schaack S."/>
            <person name="Shirato S."/>
            <person name="Slamovits C.H."/>
            <person name="Spencer D.F."/>
            <person name="Suzuki S."/>
            <person name="Worden A.Z."/>
            <person name="Zauner S."/>
            <person name="Barry K."/>
            <person name="Bell C."/>
            <person name="Bharti A.K."/>
            <person name="Crow J.A."/>
            <person name="Grimwood J."/>
            <person name="Kramer R."/>
            <person name="Lindquist E."/>
            <person name="Lucas S."/>
            <person name="Salamov A."/>
            <person name="McFadden G.I."/>
            <person name="Lane C.E."/>
            <person name="Keeling P.J."/>
            <person name="Gray M.W."/>
            <person name="Grigoriev I.V."/>
            <person name="Archibald J.M."/>
        </authorList>
    </citation>
    <scope>NUCLEOTIDE SEQUENCE</scope>
    <source>
        <strain evidence="3 5">CCMP2712</strain>
    </source>
</reference>
<keyword evidence="5" id="KW-1185">Reference proteome</keyword>
<evidence type="ECO:0000256" key="2">
    <source>
        <dbReference type="SAM" id="SignalP"/>
    </source>
</evidence>
<evidence type="ECO:0000313" key="5">
    <source>
        <dbReference type="Proteomes" id="UP000011087"/>
    </source>
</evidence>
<dbReference type="GeneID" id="17288977"/>
<reference evidence="5" key="2">
    <citation type="submission" date="2012-11" db="EMBL/GenBank/DDBJ databases">
        <authorList>
            <person name="Kuo A."/>
            <person name="Curtis B.A."/>
            <person name="Tanifuji G."/>
            <person name="Burki F."/>
            <person name="Gruber A."/>
            <person name="Irimia M."/>
            <person name="Maruyama S."/>
            <person name="Arias M.C."/>
            <person name="Ball S.G."/>
            <person name="Gile G.H."/>
            <person name="Hirakawa Y."/>
            <person name="Hopkins J.F."/>
            <person name="Rensing S.A."/>
            <person name="Schmutz J."/>
            <person name="Symeonidi A."/>
            <person name="Elias M."/>
            <person name="Eveleigh R.J."/>
            <person name="Herman E.K."/>
            <person name="Klute M.J."/>
            <person name="Nakayama T."/>
            <person name="Obornik M."/>
            <person name="Reyes-Prieto A."/>
            <person name="Armbrust E.V."/>
            <person name="Aves S.J."/>
            <person name="Beiko R.G."/>
            <person name="Coutinho P."/>
            <person name="Dacks J.B."/>
            <person name="Durnford D.G."/>
            <person name="Fast N.M."/>
            <person name="Green B.R."/>
            <person name="Grisdale C."/>
            <person name="Hempe F."/>
            <person name="Henrissat B."/>
            <person name="Hoppner M.P."/>
            <person name="Ishida K.-I."/>
            <person name="Kim E."/>
            <person name="Koreny L."/>
            <person name="Kroth P.G."/>
            <person name="Liu Y."/>
            <person name="Malik S.-B."/>
            <person name="Maier U.G."/>
            <person name="McRose D."/>
            <person name="Mock T."/>
            <person name="Neilson J.A."/>
            <person name="Onodera N.T."/>
            <person name="Poole A.M."/>
            <person name="Pritham E.J."/>
            <person name="Richards T.A."/>
            <person name="Rocap G."/>
            <person name="Roy S.W."/>
            <person name="Sarai C."/>
            <person name="Schaack S."/>
            <person name="Shirato S."/>
            <person name="Slamovits C.H."/>
            <person name="Spencer D.F."/>
            <person name="Suzuki S."/>
            <person name="Worden A.Z."/>
            <person name="Zauner S."/>
            <person name="Barry K."/>
            <person name="Bell C."/>
            <person name="Bharti A.K."/>
            <person name="Crow J.A."/>
            <person name="Grimwood J."/>
            <person name="Kramer R."/>
            <person name="Lindquist E."/>
            <person name="Lucas S."/>
            <person name="Salamov A."/>
            <person name="McFadden G.I."/>
            <person name="Lane C.E."/>
            <person name="Keeling P.J."/>
            <person name="Gray M.W."/>
            <person name="Grigoriev I.V."/>
            <person name="Archibald J.M."/>
        </authorList>
    </citation>
    <scope>NUCLEOTIDE SEQUENCE</scope>
    <source>
        <strain evidence="5">CCMP2712</strain>
    </source>
</reference>
<protein>
    <submittedName>
        <fullName evidence="3 4">Uncharacterized protein</fullName>
    </submittedName>
</protein>
<gene>
    <name evidence="3" type="ORF">GUITHDRAFT_148755</name>
</gene>